<feature type="domain" description="Ketopantoate reductase C-terminal" evidence="14">
    <location>
        <begin position="205"/>
        <end position="328"/>
    </location>
</feature>
<evidence type="ECO:0000256" key="2">
    <source>
        <dbReference type="ARBA" id="ARBA00004994"/>
    </source>
</evidence>
<dbReference type="InterPro" id="IPR013332">
    <property type="entry name" value="KPR_N"/>
</dbReference>
<dbReference type="InterPro" id="IPR050838">
    <property type="entry name" value="Ketopantoate_reductase"/>
</dbReference>
<comment type="catalytic activity">
    <reaction evidence="10 11">
        <text>(R)-pantoate + NADP(+) = 2-dehydropantoate + NADPH + H(+)</text>
        <dbReference type="Rhea" id="RHEA:16233"/>
        <dbReference type="ChEBI" id="CHEBI:11561"/>
        <dbReference type="ChEBI" id="CHEBI:15378"/>
        <dbReference type="ChEBI" id="CHEBI:15980"/>
        <dbReference type="ChEBI" id="CHEBI:57783"/>
        <dbReference type="ChEBI" id="CHEBI:58349"/>
        <dbReference type="EC" id="1.1.1.169"/>
    </reaction>
</comment>
<dbReference type="SUPFAM" id="SSF51735">
    <property type="entry name" value="NAD(P)-binding Rossmann-fold domains"/>
    <property type="match status" value="1"/>
</dbReference>
<dbReference type="Gene3D" id="3.40.50.720">
    <property type="entry name" value="NAD(P)-binding Rossmann-like Domain"/>
    <property type="match status" value="1"/>
</dbReference>
<dbReference type="PANTHER" id="PTHR43765">
    <property type="entry name" value="2-DEHYDROPANTOATE 2-REDUCTASE-RELATED"/>
    <property type="match status" value="1"/>
</dbReference>
<organism evidence="15 16">
    <name type="scientific">Paenibacillus cisolokensis</name>
    <dbReference type="NCBI Taxonomy" id="1658519"/>
    <lineage>
        <taxon>Bacteria</taxon>
        <taxon>Bacillati</taxon>
        <taxon>Bacillota</taxon>
        <taxon>Bacilli</taxon>
        <taxon>Bacillales</taxon>
        <taxon>Paenibacillaceae</taxon>
        <taxon>Paenibacillus</taxon>
    </lineage>
</organism>
<dbReference type="InterPro" id="IPR013328">
    <property type="entry name" value="6PGD_dom2"/>
</dbReference>
<feature type="region of interest" description="Disordered" evidence="12">
    <location>
        <begin position="162"/>
        <end position="181"/>
    </location>
</feature>
<keyword evidence="7 11" id="KW-0521">NADP</keyword>
<evidence type="ECO:0000256" key="11">
    <source>
        <dbReference type="RuleBase" id="RU362068"/>
    </source>
</evidence>
<comment type="pathway">
    <text evidence="2 11">Cofactor biosynthesis; (R)-pantothenate biosynthesis; (R)-pantoate from 3-methyl-2-oxobutanoate: step 2/2.</text>
</comment>
<feature type="compositionally biased region" description="Basic and acidic residues" evidence="12">
    <location>
        <begin position="171"/>
        <end position="181"/>
    </location>
</feature>
<evidence type="ECO:0000256" key="6">
    <source>
        <dbReference type="ARBA" id="ARBA00022655"/>
    </source>
</evidence>
<comment type="caution">
    <text evidence="15">The sequence shown here is derived from an EMBL/GenBank/DDBJ whole genome shotgun (WGS) entry which is preliminary data.</text>
</comment>
<evidence type="ECO:0000256" key="12">
    <source>
        <dbReference type="SAM" id="MobiDB-lite"/>
    </source>
</evidence>
<gene>
    <name evidence="15" type="primary">panE</name>
    <name evidence="15" type="ORF">PACILC2_26900</name>
</gene>
<dbReference type="InterPro" id="IPR036291">
    <property type="entry name" value="NAD(P)-bd_dom_sf"/>
</dbReference>
<dbReference type="Pfam" id="PF08546">
    <property type="entry name" value="ApbA_C"/>
    <property type="match status" value="1"/>
</dbReference>
<evidence type="ECO:0000313" key="15">
    <source>
        <dbReference type="EMBL" id="GIQ64122.1"/>
    </source>
</evidence>
<dbReference type="InterPro" id="IPR008927">
    <property type="entry name" value="6-PGluconate_DH-like_C_sf"/>
</dbReference>
<accession>A0ABQ4N7H5</accession>
<dbReference type="Proteomes" id="UP000680304">
    <property type="component" value="Unassembled WGS sequence"/>
</dbReference>
<evidence type="ECO:0000256" key="10">
    <source>
        <dbReference type="ARBA" id="ARBA00048793"/>
    </source>
</evidence>
<comment type="similarity">
    <text evidence="3 11">Belongs to the ketopantoate reductase family.</text>
</comment>
<reference evidence="15 16" key="1">
    <citation type="submission" date="2021-04" db="EMBL/GenBank/DDBJ databases">
        <title>Draft genome sequence of Paenibacillus cisolokensis, LC2-13A.</title>
        <authorList>
            <person name="Uke A."/>
            <person name="Chhe C."/>
            <person name="Baramee S."/>
            <person name="Kosugi A."/>
        </authorList>
    </citation>
    <scope>NUCLEOTIDE SEQUENCE [LARGE SCALE GENOMIC DNA]</scope>
    <source>
        <strain evidence="15 16">LC2-13A</strain>
    </source>
</reference>
<dbReference type="RefSeq" id="WP_213528993.1">
    <property type="nucleotide sequence ID" value="NZ_BOVJ01000081.1"/>
</dbReference>
<evidence type="ECO:0000256" key="7">
    <source>
        <dbReference type="ARBA" id="ARBA00022857"/>
    </source>
</evidence>
<evidence type="ECO:0000259" key="13">
    <source>
        <dbReference type="Pfam" id="PF02558"/>
    </source>
</evidence>
<dbReference type="InterPro" id="IPR013752">
    <property type="entry name" value="KPA_reductase"/>
</dbReference>
<evidence type="ECO:0000256" key="8">
    <source>
        <dbReference type="ARBA" id="ARBA00023002"/>
    </source>
</evidence>
<protein>
    <recommendedName>
        <fullName evidence="5 11">2-dehydropantoate 2-reductase</fullName>
        <ecNumber evidence="4 11">1.1.1.169</ecNumber>
    </recommendedName>
    <alternativeName>
        <fullName evidence="9 11">Ketopantoate reductase</fullName>
    </alternativeName>
</protein>
<dbReference type="EMBL" id="BOVJ01000081">
    <property type="protein sequence ID" value="GIQ64122.1"/>
    <property type="molecule type" value="Genomic_DNA"/>
</dbReference>
<keyword evidence="16" id="KW-1185">Reference proteome</keyword>
<sequence length="329" mass="34419">MEFHIVGGGSIGLLYAARLALAGYPATVWTRTEEQAAELNRCGIRLEAGDAARQAAVRAAPLSEAAATGPDQCASRTVLLAVKQPQLTPELLGLAGRLAQPGAAVLCLQNGIGHLERIAAAMPDADVYAAVTTEGARKLAPAVVRHTGAGELWFGPAARNARPGGASGGADGRHAQADGENGRHSQNLLLFALKKAGIDAYLSNDIHNRIYAKLLLNAVINPLTAIYGVRNGALPEDPARLRLMLALHKETEEVLRAAGMAPSEDGWKRLLDVCASTSANVSSMLADIRAGRRTEIDWINGGVSALARKAGLSSPLNDAMVTLVKALEQ</sequence>
<dbReference type="InterPro" id="IPR003710">
    <property type="entry name" value="ApbA"/>
</dbReference>
<feature type="domain" description="Ketopantoate reductase N-terminal" evidence="13">
    <location>
        <begin position="3"/>
        <end position="157"/>
    </location>
</feature>
<evidence type="ECO:0000256" key="5">
    <source>
        <dbReference type="ARBA" id="ARBA00019465"/>
    </source>
</evidence>
<dbReference type="NCBIfam" id="TIGR00745">
    <property type="entry name" value="apbA_panE"/>
    <property type="match status" value="1"/>
</dbReference>
<dbReference type="PANTHER" id="PTHR43765:SF2">
    <property type="entry name" value="2-DEHYDROPANTOATE 2-REDUCTASE"/>
    <property type="match status" value="1"/>
</dbReference>
<evidence type="ECO:0000256" key="1">
    <source>
        <dbReference type="ARBA" id="ARBA00002919"/>
    </source>
</evidence>
<keyword evidence="8 11" id="KW-0560">Oxidoreductase</keyword>
<evidence type="ECO:0000256" key="3">
    <source>
        <dbReference type="ARBA" id="ARBA00007870"/>
    </source>
</evidence>
<evidence type="ECO:0000259" key="14">
    <source>
        <dbReference type="Pfam" id="PF08546"/>
    </source>
</evidence>
<evidence type="ECO:0000313" key="16">
    <source>
        <dbReference type="Proteomes" id="UP000680304"/>
    </source>
</evidence>
<evidence type="ECO:0000256" key="4">
    <source>
        <dbReference type="ARBA" id="ARBA00013014"/>
    </source>
</evidence>
<name>A0ABQ4N7H5_9BACL</name>
<proteinExistence type="inferred from homology"/>
<keyword evidence="6 11" id="KW-0566">Pantothenate biosynthesis</keyword>
<dbReference type="Gene3D" id="1.10.1040.10">
    <property type="entry name" value="N-(1-d-carboxylethyl)-l-norvaline Dehydrogenase, domain 2"/>
    <property type="match status" value="1"/>
</dbReference>
<dbReference type="Pfam" id="PF02558">
    <property type="entry name" value="ApbA"/>
    <property type="match status" value="1"/>
</dbReference>
<evidence type="ECO:0000256" key="9">
    <source>
        <dbReference type="ARBA" id="ARBA00032024"/>
    </source>
</evidence>
<comment type="function">
    <text evidence="1 11">Catalyzes the NADPH-dependent reduction of ketopantoate into pantoic acid.</text>
</comment>
<dbReference type="EC" id="1.1.1.169" evidence="4 11"/>
<dbReference type="SUPFAM" id="SSF48179">
    <property type="entry name" value="6-phosphogluconate dehydrogenase C-terminal domain-like"/>
    <property type="match status" value="1"/>
</dbReference>